<dbReference type="GO" id="GO:0016156">
    <property type="term" value="F:fumarate reductase (NADH) activity"/>
    <property type="evidence" value="ECO:0007669"/>
    <property type="project" value="UniProtKB-EC"/>
</dbReference>
<keyword evidence="3 4" id="KW-0560">Oxidoreductase</keyword>
<keyword evidence="1 4" id="KW-0285">Flavoprotein</keyword>
<dbReference type="SUPFAM" id="SSF56425">
    <property type="entry name" value="Succinate dehydrogenase/fumarate reductase flavoprotein, catalytic domain"/>
    <property type="match status" value="1"/>
</dbReference>
<comment type="cofactor">
    <cofactor evidence="4">
        <name>FAD</name>
        <dbReference type="ChEBI" id="CHEBI:57692"/>
    </cofactor>
    <text evidence="4">Binds 1 FAD per monomer.</text>
</comment>
<dbReference type="STRING" id="5539.A0A3E2HF13"/>
<keyword evidence="2 4" id="KW-0274">FAD</keyword>
<comment type="similarity">
    <text evidence="4">Belongs to the FAD-dependent oxidoreductase 2 family. FRD/SDH subfamily.</text>
</comment>
<evidence type="ECO:0000259" key="5">
    <source>
        <dbReference type="Pfam" id="PF00890"/>
    </source>
</evidence>
<accession>A0A3E2HF13</accession>
<evidence type="ECO:0000256" key="2">
    <source>
        <dbReference type="ARBA" id="ARBA00022827"/>
    </source>
</evidence>
<dbReference type="GO" id="GO:0010181">
    <property type="term" value="F:FMN binding"/>
    <property type="evidence" value="ECO:0007669"/>
    <property type="project" value="InterPro"/>
</dbReference>
<dbReference type="InterPro" id="IPR036188">
    <property type="entry name" value="FAD/NAD-bd_sf"/>
</dbReference>
<evidence type="ECO:0000313" key="6">
    <source>
        <dbReference type="EMBL" id="RFU31742.1"/>
    </source>
</evidence>
<dbReference type="InterPro" id="IPR010960">
    <property type="entry name" value="Flavocytochrome_c"/>
</dbReference>
<feature type="non-terminal residue" evidence="6">
    <location>
        <position position="1"/>
    </location>
</feature>
<comment type="catalytic activity">
    <reaction evidence="4">
        <text>succinate + NAD(+) = fumarate + NADH + H(+)</text>
        <dbReference type="Rhea" id="RHEA:18281"/>
        <dbReference type="ChEBI" id="CHEBI:15378"/>
        <dbReference type="ChEBI" id="CHEBI:29806"/>
        <dbReference type="ChEBI" id="CHEBI:30031"/>
        <dbReference type="ChEBI" id="CHEBI:57540"/>
        <dbReference type="ChEBI" id="CHEBI:57945"/>
        <dbReference type="EC" id="1.3.1.6"/>
    </reaction>
</comment>
<dbReference type="EMBL" id="NCSJ02000069">
    <property type="protein sequence ID" value="RFU31742.1"/>
    <property type="molecule type" value="Genomic_DNA"/>
</dbReference>
<dbReference type="InterPro" id="IPR003953">
    <property type="entry name" value="FAD-dep_OxRdtase_2_FAD-bd"/>
</dbReference>
<dbReference type="InterPro" id="IPR050315">
    <property type="entry name" value="FAD-oxidoreductase_2"/>
</dbReference>
<dbReference type="Proteomes" id="UP000258309">
    <property type="component" value="Unassembled WGS sequence"/>
</dbReference>
<dbReference type="PANTHER" id="PTHR43400">
    <property type="entry name" value="FUMARATE REDUCTASE"/>
    <property type="match status" value="1"/>
</dbReference>
<comment type="function">
    <text evidence="4">Irreversibly catalyzes the reduction of fumarate to succinate.</text>
</comment>
<evidence type="ECO:0000256" key="1">
    <source>
        <dbReference type="ARBA" id="ARBA00022630"/>
    </source>
</evidence>
<evidence type="ECO:0000256" key="3">
    <source>
        <dbReference type="ARBA" id="ARBA00023002"/>
    </source>
</evidence>
<dbReference type="EC" id="1.3.1.6" evidence="4"/>
<dbReference type="NCBIfam" id="TIGR01813">
    <property type="entry name" value="flavo_cyto_c"/>
    <property type="match status" value="1"/>
</dbReference>
<sequence length="493" mass="53157">MLWRQRFASTSAIIKTTPIMDAKPVMFRSAVIVVGSGLAGLSAASELIARGVEVRLLERAAKPGGNSMKASSGINGAPTRWQPGPPFSDVSFYEDAIRSAGAVLSTAKKQRESLISTLTNSSSSAIDWLFNEKGIDLSVVVQLGGHSFPRTHRGAGKTPPGAAIVTTLLKNLKENEKFHLETNCLVTKVLKPEQVVGGVEYECDGEKKKLEGPVIFTTGGFAGDAHGLLATYRPDLVGFPSTNEPRPGSQPLLTGIGAQLLDMEEVQIHPTAFVDPKDALNPVKFLAAELLRGEGGLLLHNGKRFVNEMETRKNVTDAFLRFSSVDNTPKQFDVQLVLDEGVYRNASSHVDFYLWKGLMRKTTVAELGLEAIETLREYALAVDGKKADPFGRKYFGHWELKPEDIRGESVVYVGRVTPAVHFTMGGVVINERGEVLDARGNAMKGLWAAGEVTGGIHGENRLGGSSLLECVVFGRIAGREAARFVGAEGVEQS</sequence>
<dbReference type="Gene3D" id="3.90.700.10">
    <property type="entry name" value="Succinate dehydrogenase/fumarate reductase flavoprotein, catalytic domain"/>
    <property type="match status" value="1"/>
</dbReference>
<feature type="non-terminal residue" evidence="6">
    <location>
        <position position="493"/>
    </location>
</feature>
<feature type="domain" description="FAD-dependent oxidoreductase 2 FAD-binding" evidence="5">
    <location>
        <begin position="31"/>
        <end position="467"/>
    </location>
</feature>
<comment type="caution">
    <text evidence="6">The sequence shown here is derived from an EMBL/GenBank/DDBJ whole genome shotgun (WGS) entry which is preliminary data.</text>
</comment>
<dbReference type="OMA" id="MAWAHGA"/>
<dbReference type="OrthoDB" id="10252157at2759"/>
<proteinExistence type="inferred from homology"/>
<dbReference type="AlphaFoldDB" id="A0A3E2HF13"/>
<evidence type="ECO:0000256" key="4">
    <source>
        <dbReference type="RuleBase" id="RU366062"/>
    </source>
</evidence>
<protein>
    <recommendedName>
        <fullName evidence="4">Fumarate reductase</fullName>
        <ecNumber evidence="4">1.3.1.6</ecNumber>
    </recommendedName>
</protein>
<dbReference type="InterPro" id="IPR027477">
    <property type="entry name" value="Succ_DH/fumarate_Rdtase_cat_sf"/>
</dbReference>
<dbReference type="SUPFAM" id="SSF51905">
    <property type="entry name" value="FAD/NAD(P)-binding domain"/>
    <property type="match status" value="1"/>
</dbReference>
<reference evidence="6 7" key="1">
    <citation type="submission" date="2018-05" db="EMBL/GenBank/DDBJ databases">
        <title>Draft genome sequence of Scytalidium lignicola DSM 105466, a ubiquitous saprotrophic fungus.</title>
        <authorList>
            <person name="Buettner E."/>
            <person name="Gebauer A.M."/>
            <person name="Hofrichter M."/>
            <person name="Liers C."/>
            <person name="Kellner H."/>
        </authorList>
    </citation>
    <scope>NUCLEOTIDE SEQUENCE [LARGE SCALE GENOMIC DNA]</scope>
    <source>
        <strain evidence="6 7">DSM 105466</strain>
    </source>
</reference>
<evidence type="ECO:0000313" key="7">
    <source>
        <dbReference type="Proteomes" id="UP000258309"/>
    </source>
</evidence>
<dbReference type="Pfam" id="PF00890">
    <property type="entry name" value="FAD_binding_2"/>
    <property type="match status" value="1"/>
</dbReference>
<organism evidence="6 7">
    <name type="scientific">Scytalidium lignicola</name>
    <name type="common">Hyphomycete</name>
    <dbReference type="NCBI Taxonomy" id="5539"/>
    <lineage>
        <taxon>Eukaryota</taxon>
        <taxon>Fungi</taxon>
        <taxon>Dikarya</taxon>
        <taxon>Ascomycota</taxon>
        <taxon>Pezizomycotina</taxon>
        <taxon>Leotiomycetes</taxon>
        <taxon>Leotiomycetes incertae sedis</taxon>
        <taxon>Scytalidium</taxon>
    </lineage>
</organism>
<gene>
    <name evidence="6" type="ORF">B7463_g4614</name>
</gene>
<dbReference type="PANTHER" id="PTHR43400:SF12">
    <property type="entry name" value="FUMARATE REDUCTASE"/>
    <property type="match status" value="1"/>
</dbReference>
<keyword evidence="7" id="KW-1185">Reference proteome</keyword>
<name>A0A3E2HF13_SCYLI</name>
<dbReference type="Gene3D" id="3.50.50.60">
    <property type="entry name" value="FAD/NAD(P)-binding domain"/>
    <property type="match status" value="1"/>
</dbReference>